<dbReference type="PANTHER" id="PTHR45663">
    <property type="entry name" value="GEO12009P1"/>
    <property type="match status" value="1"/>
</dbReference>
<evidence type="ECO:0000256" key="4">
    <source>
        <dbReference type="ARBA" id="ARBA00022982"/>
    </source>
</evidence>
<comment type="similarity">
    <text evidence="1 8">Belongs to the thioredoxin family.</text>
</comment>
<feature type="domain" description="Thioredoxin" evidence="9">
    <location>
        <begin position="1"/>
        <end position="104"/>
    </location>
</feature>
<gene>
    <name evidence="10" type="primary">trxA</name>
    <name evidence="10" type="ORF">H5993_00080</name>
</gene>
<keyword evidence="11" id="KW-1185">Reference proteome</keyword>
<dbReference type="PRINTS" id="PR00421">
    <property type="entry name" value="THIOREDOXIN"/>
</dbReference>
<dbReference type="PANTHER" id="PTHR45663:SF11">
    <property type="entry name" value="GEO12009P1"/>
    <property type="match status" value="1"/>
</dbReference>
<dbReference type="NCBIfam" id="TIGR01068">
    <property type="entry name" value="thioredoxin"/>
    <property type="match status" value="1"/>
</dbReference>
<dbReference type="Pfam" id="PF00085">
    <property type="entry name" value="Thioredoxin"/>
    <property type="match status" value="1"/>
</dbReference>
<dbReference type="InterPro" id="IPR013766">
    <property type="entry name" value="Thioredoxin_domain"/>
</dbReference>
<evidence type="ECO:0000256" key="8">
    <source>
        <dbReference type="PIRNR" id="PIRNR000077"/>
    </source>
</evidence>
<name>A0ABS2ELB9_9LACO</name>
<accession>A0ABS2ELB9</accession>
<evidence type="ECO:0000313" key="11">
    <source>
        <dbReference type="Proteomes" id="UP000776629"/>
    </source>
</evidence>
<evidence type="ECO:0000313" key="10">
    <source>
        <dbReference type="EMBL" id="MBM6753166.1"/>
    </source>
</evidence>
<dbReference type="PIRSF" id="PIRSF000077">
    <property type="entry name" value="Thioredoxin"/>
    <property type="match status" value="1"/>
</dbReference>
<keyword evidence="5" id="KW-1015">Disulfide bond</keyword>
<dbReference type="SUPFAM" id="SSF52833">
    <property type="entry name" value="Thioredoxin-like"/>
    <property type="match status" value="1"/>
</dbReference>
<organism evidence="10 11">
    <name type="scientific">Limosilactobacillus alvi</name>
    <dbReference type="NCBI Taxonomy" id="990412"/>
    <lineage>
        <taxon>Bacteria</taxon>
        <taxon>Bacillati</taxon>
        <taxon>Bacillota</taxon>
        <taxon>Bacilli</taxon>
        <taxon>Lactobacillales</taxon>
        <taxon>Lactobacillaceae</taxon>
        <taxon>Limosilactobacillus</taxon>
    </lineage>
</organism>
<dbReference type="PROSITE" id="PS00194">
    <property type="entry name" value="THIOREDOXIN_1"/>
    <property type="match status" value="1"/>
</dbReference>
<evidence type="ECO:0000256" key="3">
    <source>
        <dbReference type="ARBA" id="ARBA00022448"/>
    </source>
</evidence>
<evidence type="ECO:0000256" key="7">
    <source>
        <dbReference type="NCBIfam" id="TIGR01068"/>
    </source>
</evidence>
<sequence length="107" mass="12236">MAIEATPANFDEQLGGPMTLVDFWADWCGPCKIMAPVLEQLEQEFGDRIKFVQFDVEQSETIPQRYKVMSIPSLVLFKDGVAKEKVTGIYPKEKLAHYLNRKLAEEK</sequence>
<evidence type="ECO:0000256" key="6">
    <source>
        <dbReference type="ARBA" id="ARBA00023284"/>
    </source>
</evidence>
<dbReference type="CDD" id="cd02947">
    <property type="entry name" value="TRX_family"/>
    <property type="match status" value="1"/>
</dbReference>
<dbReference type="RefSeq" id="WP_180870841.1">
    <property type="nucleotide sequence ID" value="NZ_JACJJQ010000001.1"/>
</dbReference>
<dbReference type="Proteomes" id="UP000776629">
    <property type="component" value="Unassembled WGS sequence"/>
</dbReference>
<dbReference type="EMBL" id="JACJJQ010000001">
    <property type="protein sequence ID" value="MBM6753166.1"/>
    <property type="molecule type" value="Genomic_DNA"/>
</dbReference>
<protein>
    <recommendedName>
        <fullName evidence="2 7">Thioredoxin</fullName>
    </recommendedName>
</protein>
<evidence type="ECO:0000256" key="2">
    <source>
        <dbReference type="ARBA" id="ARBA00020570"/>
    </source>
</evidence>
<dbReference type="PROSITE" id="PS51352">
    <property type="entry name" value="THIOREDOXIN_2"/>
    <property type="match status" value="1"/>
</dbReference>
<proteinExistence type="inferred from homology"/>
<dbReference type="InterPro" id="IPR017937">
    <property type="entry name" value="Thioredoxin_CS"/>
</dbReference>
<keyword evidence="4" id="KW-0249">Electron transport</keyword>
<keyword evidence="6" id="KW-0676">Redox-active center</keyword>
<evidence type="ECO:0000256" key="5">
    <source>
        <dbReference type="ARBA" id="ARBA00023157"/>
    </source>
</evidence>
<evidence type="ECO:0000256" key="1">
    <source>
        <dbReference type="ARBA" id="ARBA00008987"/>
    </source>
</evidence>
<evidence type="ECO:0000259" key="9">
    <source>
        <dbReference type="PROSITE" id="PS51352"/>
    </source>
</evidence>
<dbReference type="InterPro" id="IPR036249">
    <property type="entry name" value="Thioredoxin-like_sf"/>
</dbReference>
<comment type="caution">
    <text evidence="10">The sequence shown here is derived from an EMBL/GenBank/DDBJ whole genome shotgun (WGS) entry which is preliminary data.</text>
</comment>
<dbReference type="Gene3D" id="3.40.30.10">
    <property type="entry name" value="Glutaredoxin"/>
    <property type="match status" value="1"/>
</dbReference>
<reference evidence="10 11" key="1">
    <citation type="journal article" date="2021" name="Sci. Rep.">
        <title>The distribution of antibiotic resistance genes in chicken gut microbiota commensals.</title>
        <authorList>
            <person name="Juricova H."/>
            <person name="Matiasovicova J."/>
            <person name="Kubasova T."/>
            <person name="Cejkova D."/>
            <person name="Rychlik I."/>
        </authorList>
    </citation>
    <scope>NUCLEOTIDE SEQUENCE [LARGE SCALE GENOMIC DNA]</scope>
    <source>
        <strain evidence="10 11">An810</strain>
    </source>
</reference>
<dbReference type="InterPro" id="IPR005746">
    <property type="entry name" value="Thioredoxin"/>
</dbReference>
<keyword evidence="3" id="KW-0813">Transport</keyword>